<dbReference type="PANTHER" id="PTHR33606">
    <property type="entry name" value="PROTEIN YCII"/>
    <property type="match status" value="1"/>
</dbReference>
<dbReference type="InterPro" id="IPR005545">
    <property type="entry name" value="YCII"/>
</dbReference>
<dbReference type="Proteomes" id="UP001301442">
    <property type="component" value="Chromosome"/>
</dbReference>
<reference evidence="3 4" key="1">
    <citation type="submission" date="2023-09" db="EMBL/GenBank/DDBJ databases">
        <authorList>
            <person name="Qi X."/>
        </authorList>
    </citation>
    <scope>NUCLEOTIDE SEQUENCE [LARGE SCALE GENOMIC DNA]</scope>
    <source>
        <strain evidence="3 4">S1-1</strain>
    </source>
</reference>
<dbReference type="NCBIfam" id="NF009508">
    <property type="entry name" value="PRK12866.1"/>
    <property type="match status" value="1"/>
</dbReference>
<dbReference type="PANTHER" id="PTHR33606:SF3">
    <property type="entry name" value="PROTEIN YCII"/>
    <property type="match status" value="1"/>
</dbReference>
<dbReference type="Pfam" id="PF03795">
    <property type="entry name" value="YCII"/>
    <property type="match status" value="1"/>
</dbReference>
<dbReference type="InterPro" id="IPR011008">
    <property type="entry name" value="Dimeric_a/b-barrel"/>
</dbReference>
<dbReference type="RefSeq" id="WP_348394747.1">
    <property type="nucleotide sequence ID" value="NZ_CP136600.1"/>
</dbReference>
<sequence>MYFLLTYEVVPDYLERRVEFRDAHIKLALSAVNRGELRLGGALTEPNDGAVLLFEGNSPEVAENFAKHDPYVLNGLVKSWQVRSWSIVLGAGVAPHNIEV</sequence>
<gene>
    <name evidence="3" type="ORF">RI844_11115</name>
</gene>
<evidence type="ECO:0000256" key="1">
    <source>
        <dbReference type="ARBA" id="ARBA00007689"/>
    </source>
</evidence>
<dbReference type="InterPro" id="IPR051807">
    <property type="entry name" value="Sec-metab_biosynth-assoc"/>
</dbReference>
<proteinExistence type="inferred from homology"/>
<comment type="similarity">
    <text evidence="1">Belongs to the YciI family.</text>
</comment>
<feature type="domain" description="YCII-related" evidence="2">
    <location>
        <begin position="1"/>
        <end position="86"/>
    </location>
</feature>
<evidence type="ECO:0000259" key="2">
    <source>
        <dbReference type="Pfam" id="PF03795"/>
    </source>
</evidence>
<dbReference type="SUPFAM" id="SSF54909">
    <property type="entry name" value="Dimeric alpha+beta barrel"/>
    <property type="match status" value="1"/>
</dbReference>
<protein>
    <submittedName>
        <fullName evidence="3">YciI-like protein</fullName>
    </submittedName>
</protein>
<evidence type="ECO:0000313" key="3">
    <source>
        <dbReference type="EMBL" id="WOH35932.1"/>
    </source>
</evidence>
<name>A0ABZ0GK41_9GAMM</name>
<accession>A0ABZ0GK41</accession>
<keyword evidence="4" id="KW-1185">Reference proteome</keyword>
<evidence type="ECO:0000313" key="4">
    <source>
        <dbReference type="Proteomes" id="UP001301442"/>
    </source>
</evidence>
<dbReference type="EMBL" id="CP136600">
    <property type="protein sequence ID" value="WOH35932.1"/>
    <property type="molecule type" value="Genomic_DNA"/>
</dbReference>
<organism evidence="3 4">
    <name type="scientific">Thalassotalea fonticola</name>
    <dbReference type="NCBI Taxonomy" id="3065649"/>
    <lineage>
        <taxon>Bacteria</taxon>
        <taxon>Pseudomonadati</taxon>
        <taxon>Pseudomonadota</taxon>
        <taxon>Gammaproteobacteria</taxon>
        <taxon>Alteromonadales</taxon>
        <taxon>Colwelliaceae</taxon>
        <taxon>Thalassotalea</taxon>
    </lineage>
</organism>
<dbReference type="Gene3D" id="3.30.70.1060">
    <property type="entry name" value="Dimeric alpha+beta barrel"/>
    <property type="match status" value="1"/>
</dbReference>